<dbReference type="CDD" id="cd03801">
    <property type="entry name" value="GT4_PimA-like"/>
    <property type="match status" value="1"/>
</dbReference>
<sequence length="385" mass="40104">MRRETPRILHVTESMNGGTAAAIVEFVRSTPQFEHHLLFRGRAGGGRARTVAPDLPVRFEDLFAGSRDAGGGLGGGLLSLGRALREILPAVAPRIVHLHGSRAGLVGRTVIPAVARSATGPAILYTPHCFGFERTDLLAVALRLLRGAERAVAASTDLAVCVSPREAGLATELGIPAVVVPNTTRARTARPDRTRHVGSVVTVGRVGAQKDFEFLLRVKALLPDPPGVTWTWVGGGDPRGEAALRAAGVRVTGWRSPAEVRNHLAAADAYLHTAAWDSCPLPLLEAAAAGLPLVARSIPALDSLGLDPDLGTAEAVAAELATVLATGRPSRPRLQEAFAARHTPQAQAAALADAYATALGAIPAPVPRASHPAAGSLTEVEVTRR</sequence>
<keyword evidence="5" id="KW-1185">Reference proteome</keyword>
<organism evidence="4 5">
    <name type="scientific">Dactylosporangium maewongense</name>
    <dbReference type="NCBI Taxonomy" id="634393"/>
    <lineage>
        <taxon>Bacteria</taxon>
        <taxon>Bacillati</taxon>
        <taxon>Actinomycetota</taxon>
        <taxon>Actinomycetes</taxon>
        <taxon>Micromonosporales</taxon>
        <taxon>Micromonosporaceae</taxon>
        <taxon>Dactylosporangium</taxon>
    </lineage>
</organism>
<dbReference type="PANTHER" id="PTHR45947">
    <property type="entry name" value="SULFOQUINOVOSYL TRANSFERASE SQD2"/>
    <property type="match status" value="1"/>
</dbReference>
<evidence type="ECO:0000313" key="5">
    <source>
        <dbReference type="Proteomes" id="UP001501470"/>
    </source>
</evidence>
<comment type="caution">
    <text evidence="4">The sequence shown here is derived from an EMBL/GenBank/DDBJ whole genome shotgun (WGS) entry which is preliminary data.</text>
</comment>
<dbReference type="InterPro" id="IPR050194">
    <property type="entry name" value="Glycosyltransferase_grp1"/>
</dbReference>
<dbReference type="SUPFAM" id="SSF53756">
    <property type="entry name" value="UDP-Glycosyltransferase/glycogen phosphorylase"/>
    <property type="match status" value="1"/>
</dbReference>
<gene>
    <name evidence="4" type="ORF">GCM10009827_064400</name>
</gene>
<dbReference type="Pfam" id="PF13439">
    <property type="entry name" value="Glyco_transf_4"/>
    <property type="match status" value="1"/>
</dbReference>
<reference evidence="4 5" key="1">
    <citation type="journal article" date="2019" name="Int. J. Syst. Evol. Microbiol.">
        <title>The Global Catalogue of Microorganisms (GCM) 10K type strain sequencing project: providing services to taxonomists for standard genome sequencing and annotation.</title>
        <authorList>
            <consortium name="The Broad Institute Genomics Platform"/>
            <consortium name="The Broad Institute Genome Sequencing Center for Infectious Disease"/>
            <person name="Wu L."/>
            <person name="Ma J."/>
        </authorList>
    </citation>
    <scope>NUCLEOTIDE SEQUENCE [LARGE SCALE GENOMIC DNA]</scope>
    <source>
        <strain evidence="4 5">JCM 15933</strain>
    </source>
</reference>
<dbReference type="RefSeq" id="WP_344506071.1">
    <property type="nucleotide sequence ID" value="NZ_BAAAQD010000014.1"/>
</dbReference>
<name>A0ABN2BB47_9ACTN</name>
<feature type="domain" description="Glycosyltransferase subfamily 4-like N-terminal" evidence="3">
    <location>
        <begin position="18"/>
        <end position="182"/>
    </location>
</feature>
<accession>A0ABN2BB47</accession>
<evidence type="ECO:0000313" key="4">
    <source>
        <dbReference type="EMBL" id="GAA1536845.1"/>
    </source>
</evidence>
<evidence type="ECO:0000256" key="1">
    <source>
        <dbReference type="ARBA" id="ARBA00022676"/>
    </source>
</evidence>
<dbReference type="InterPro" id="IPR028098">
    <property type="entry name" value="Glyco_trans_4-like_N"/>
</dbReference>
<dbReference type="Pfam" id="PF13692">
    <property type="entry name" value="Glyco_trans_1_4"/>
    <property type="match status" value="1"/>
</dbReference>
<proteinExistence type="predicted"/>
<keyword evidence="1" id="KW-0328">Glycosyltransferase</keyword>
<keyword evidence="2" id="KW-0808">Transferase</keyword>
<dbReference type="Gene3D" id="3.40.50.2000">
    <property type="entry name" value="Glycogen Phosphorylase B"/>
    <property type="match status" value="2"/>
</dbReference>
<evidence type="ECO:0000259" key="3">
    <source>
        <dbReference type="Pfam" id="PF13439"/>
    </source>
</evidence>
<evidence type="ECO:0000256" key="2">
    <source>
        <dbReference type="ARBA" id="ARBA00022679"/>
    </source>
</evidence>
<dbReference type="PANTHER" id="PTHR45947:SF3">
    <property type="entry name" value="SULFOQUINOVOSYL TRANSFERASE SQD2"/>
    <property type="match status" value="1"/>
</dbReference>
<dbReference type="Proteomes" id="UP001501470">
    <property type="component" value="Unassembled WGS sequence"/>
</dbReference>
<dbReference type="EMBL" id="BAAAQD010000014">
    <property type="protein sequence ID" value="GAA1536845.1"/>
    <property type="molecule type" value="Genomic_DNA"/>
</dbReference>
<protein>
    <submittedName>
        <fullName evidence="4">Glycosyltransferase</fullName>
    </submittedName>
</protein>